<comment type="caution">
    <text evidence="3">The sequence shown here is derived from an EMBL/GenBank/DDBJ whole genome shotgun (WGS) entry which is preliminary data.</text>
</comment>
<dbReference type="Proteomes" id="UP001168821">
    <property type="component" value="Unassembled WGS sequence"/>
</dbReference>
<evidence type="ECO:0000256" key="2">
    <source>
        <dbReference type="SAM" id="SignalP"/>
    </source>
</evidence>
<name>A0AA38J3Q4_9CUCU</name>
<dbReference type="EMBL" id="JALNTZ010000001">
    <property type="protein sequence ID" value="KAJ3666511.1"/>
    <property type="molecule type" value="Genomic_DNA"/>
</dbReference>
<evidence type="ECO:0000256" key="1">
    <source>
        <dbReference type="SAM" id="MobiDB-lite"/>
    </source>
</evidence>
<keyword evidence="2" id="KW-0732">Signal</keyword>
<evidence type="ECO:0000313" key="4">
    <source>
        <dbReference type="Proteomes" id="UP001168821"/>
    </source>
</evidence>
<feature type="chain" id="PRO_5041420867" evidence="2">
    <location>
        <begin position="20"/>
        <end position="121"/>
    </location>
</feature>
<feature type="region of interest" description="Disordered" evidence="1">
    <location>
        <begin position="27"/>
        <end position="50"/>
    </location>
</feature>
<reference evidence="3" key="1">
    <citation type="journal article" date="2023" name="G3 (Bethesda)">
        <title>Whole genome assemblies of Zophobas morio and Tenebrio molitor.</title>
        <authorList>
            <person name="Kaur S."/>
            <person name="Stinson S.A."/>
            <person name="diCenzo G.C."/>
        </authorList>
    </citation>
    <scope>NUCLEOTIDE SEQUENCE</scope>
    <source>
        <strain evidence="3">QUZm001</strain>
    </source>
</reference>
<keyword evidence="4" id="KW-1185">Reference proteome</keyword>
<organism evidence="3 4">
    <name type="scientific">Zophobas morio</name>
    <dbReference type="NCBI Taxonomy" id="2755281"/>
    <lineage>
        <taxon>Eukaryota</taxon>
        <taxon>Metazoa</taxon>
        <taxon>Ecdysozoa</taxon>
        <taxon>Arthropoda</taxon>
        <taxon>Hexapoda</taxon>
        <taxon>Insecta</taxon>
        <taxon>Pterygota</taxon>
        <taxon>Neoptera</taxon>
        <taxon>Endopterygota</taxon>
        <taxon>Coleoptera</taxon>
        <taxon>Polyphaga</taxon>
        <taxon>Cucujiformia</taxon>
        <taxon>Tenebrionidae</taxon>
        <taxon>Zophobas</taxon>
    </lineage>
</organism>
<proteinExistence type="predicted"/>
<protein>
    <submittedName>
        <fullName evidence="3">Uncharacterized protein</fullName>
    </submittedName>
</protein>
<evidence type="ECO:0000313" key="3">
    <source>
        <dbReference type="EMBL" id="KAJ3666511.1"/>
    </source>
</evidence>
<dbReference type="AlphaFoldDB" id="A0AA38J3Q4"/>
<accession>A0AA38J3Q4</accession>
<gene>
    <name evidence="3" type="ORF">Zmor_001950</name>
</gene>
<sequence>MHALFSSSRWLSLTSLTTADITVTMTKHRQGCSNRSSRNNRTRPDPEKFTLPTRQPDIYINLINGRPDPSLVNKNNQTVLWPLQISSCVKMFSLNALRIFFNPAVKWELNNRASCVTSKDN</sequence>
<feature type="signal peptide" evidence="2">
    <location>
        <begin position="1"/>
        <end position="19"/>
    </location>
</feature>